<dbReference type="Proteomes" id="UP001162992">
    <property type="component" value="Chromosome 5"/>
</dbReference>
<dbReference type="EMBL" id="CM055096">
    <property type="protein sequence ID" value="KAJ7555647.1"/>
    <property type="molecule type" value="Genomic_DNA"/>
</dbReference>
<comment type="caution">
    <text evidence="1">The sequence shown here is derived from an EMBL/GenBank/DDBJ whole genome shotgun (WGS) entry which is preliminary data.</text>
</comment>
<sequence length="111" mass="13053">MTFILTFLLPFEGLILQKEAASWQSTQVLLFGSLMFMFMHLISLHNFQIYTYNISFLNENIFHSENLESHDHLGLFFGLVCRERIPFTFCFIRLKVNYLCVEGRLACFIAT</sequence>
<evidence type="ECO:0000313" key="2">
    <source>
        <dbReference type="Proteomes" id="UP001162992"/>
    </source>
</evidence>
<evidence type="ECO:0000313" key="1">
    <source>
        <dbReference type="EMBL" id="KAJ7555647.1"/>
    </source>
</evidence>
<accession>A0ACC2DNT3</accession>
<gene>
    <name evidence="1" type="ORF">O6H91_05G048400</name>
</gene>
<organism evidence="1 2">
    <name type="scientific">Diphasiastrum complanatum</name>
    <name type="common">Issler's clubmoss</name>
    <name type="synonym">Lycopodium complanatum</name>
    <dbReference type="NCBI Taxonomy" id="34168"/>
    <lineage>
        <taxon>Eukaryota</taxon>
        <taxon>Viridiplantae</taxon>
        <taxon>Streptophyta</taxon>
        <taxon>Embryophyta</taxon>
        <taxon>Tracheophyta</taxon>
        <taxon>Lycopodiopsida</taxon>
        <taxon>Lycopodiales</taxon>
        <taxon>Lycopodiaceae</taxon>
        <taxon>Lycopodioideae</taxon>
        <taxon>Diphasiastrum</taxon>
    </lineage>
</organism>
<reference evidence="2" key="1">
    <citation type="journal article" date="2024" name="Proc. Natl. Acad. Sci. U.S.A.">
        <title>Extraordinary preservation of gene collinearity over three hundred million years revealed in homosporous lycophytes.</title>
        <authorList>
            <person name="Li C."/>
            <person name="Wickell D."/>
            <person name="Kuo L.Y."/>
            <person name="Chen X."/>
            <person name="Nie B."/>
            <person name="Liao X."/>
            <person name="Peng D."/>
            <person name="Ji J."/>
            <person name="Jenkins J."/>
            <person name="Williams M."/>
            <person name="Shu S."/>
            <person name="Plott C."/>
            <person name="Barry K."/>
            <person name="Rajasekar S."/>
            <person name="Grimwood J."/>
            <person name="Han X."/>
            <person name="Sun S."/>
            <person name="Hou Z."/>
            <person name="He W."/>
            <person name="Dai G."/>
            <person name="Sun C."/>
            <person name="Schmutz J."/>
            <person name="Leebens-Mack J.H."/>
            <person name="Li F.W."/>
            <person name="Wang L."/>
        </authorList>
    </citation>
    <scope>NUCLEOTIDE SEQUENCE [LARGE SCALE GENOMIC DNA]</scope>
    <source>
        <strain evidence="2">cv. PW_Plant_1</strain>
    </source>
</reference>
<proteinExistence type="predicted"/>
<keyword evidence="2" id="KW-1185">Reference proteome</keyword>
<protein>
    <submittedName>
        <fullName evidence="1">Uncharacterized protein</fullName>
    </submittedName>
</protein>
<name>A0ACC2DNT3_DIPCM</name>